<gene>
    <name evidence="3" type="ORF">SKP52_22905</name>
</gene>
<organism evidence="3 4">
    <name type="scientific">Sphingopyxis fribergensis</name>
    <dbReference type="NCBI Taxonomy" id="1515612"/>
    <lineage>
        <taxon>Bacteria</taxon>
        <taxon>Pseudomonadati</taxon>
        <taxon>Pseudomonadota</taxon>
        <taxon>Alphaproteobacteria</taxon>
        <taxon>Sphingomonadales</taxon>
        <taxon>Sphingomonadaceae</taxon>
        <taxon>Sphingopyxis</taxon>
    </lineage>
</organism>
<dbReference type="HOGENOM" id="CLU_127584_0_0_5"/>
<dbReference type="InterPro" id="IPR032710">
    <property type="entry name" value="NTF2-like_dom_sf"/>
</dbReference>
<feature type="chain" id="PRO_5002030839" description="DUF4440 domain-containing protein" evidence="1">
    <location>
        <begin position="22"/>
        <end position="158"/>
    </location>
</feature>
<proteinExistence type="predicted"/>
<feature type="signal peptide" evidence="1">
    <location>
        <begin position="1"/>
        <end position="21"/>
    </location>
</feature>
<evidence type="ECO:0000259" key="2">
    <source>
        <dbReference type="Pfam" id="PF14534"/>
    </source>
</evidence>
<accession>A0A0A7PMU0</accession>
<evidence type="ECO:0000256" key="1">
    <source>
        <dbReference type="SAM" id="SignalP"/>
    </source>
</evidence>
<evidence type="ECO:0000313" key="4">
    <source>
        <dbReference type="Proteomes" id="UP000030907"/>
    </source>
</evidence>
<name>A0A0A7PMU0_9SPHN</name>
<keyword evidence="1" id="KW-0732">Signal</keyword>
<evidence type="ECO:0000313" key="3">
    <source>
        <dbReference type="EMBL" id="AJA11426.1"/>
    </source>
</evidence>
<dbReference type="EMBL" id="CP009122">
    <property type="protein sequence ID" value="AJA11426.1"/>
    <property type="molecule type" value="Genomic_DNA"/>
</dbReference>
<feature type="domain" description="DUF4440" evidence="2">
    <location>
        <begin position="32"/>
        <end position="140"/>
    </location>
</feature>
<dbReference type="STRING" id="1515612.SKP52_22905"/>
<dbReference type="Pfam" id="PF14534">
    <property type="entry name" value="DUF4440"/>
    <property type="match status" value="1"/>
</dbReference>
<reference evidence="3 4" key="1">
    <citation type="journal article" date="2015" name="Int. J. Syst. Evol. Microbiol.">
        <title>Description of Sphingopyxis fribergensis sp. nov. - a soil bacterium with the ability to degrade styrene and phenylacetic acid.</title>
        <authorList>
            <person name="Oelschlagel M."/>
            <person name="Ruckert C."/>
            <person name="Kalinowski J."/>
            <person name="Schmidt G."/>
            <person name="Schlomann M."/>
            <person name="Tischler D."/>
        </authorList>
    </citation>
    <scope>NUCLEOTIDE SEQUENCE [LARGE SCALE GENOMIC DNA]</scope>
    <source>
        <strain evidence="3 4">Kp5.2</strain>
    </source>
</reference>
<sequence length="158" mass="17104">MRRLTITAIALAMLVAVPAQATEPADFQGAAAALAQYKSAMEKLDLTGVEALFSPDAQIFESGGVEGNFAHYRDHHLGPELKEFKSFTFRNYKISVRGEGNIAIATETYSFSIVLASGETIERDGVATSVLKQDNGKWQIFNLHSSSRKPKVRPAGGS</sequence>
<dbReference type="KEGG" id="sphk:SKP52_22905"/>
<keyword evidence="4" id="KW-1185">Reference proteome</keyword>
<dbReference type="InterPro" id="IPR027843">
    <property type="entry name" value="DUF4440"/>
</dbReference>
<dbReference type="Gene3D" id="3.10.450.50">
    <property type="match status" value="1"/>
</dbReference>
<dbReference type="SUPFAM" id="SSF54427">
    <property type="entry name" value="NTF2-like"/>
    <property type="match status" value="1"/>
</dbReference>
<protein>
    <recommendedName>
        <fullName evidence="2">DUF4440 domain-containing protein</fullName>
    </recommendedName>
</protein>
<dbReference type="AlphaFoldDB" id="A0A0A7PMU0"/>
<dbReference type="Proteomes" id="UP000030907">
    <property type="component" value="Chromosome"/>
</dbReference>
<dbReference type="RefSeq" id="WP_037553291.1">
    <property type="nucleotide sequence ID" value="NZ_CP009122.1"/>
</dbReference>
<dbReference type="OrthoDB" id="7204227at2"/>